<dbReference type="InterPro" id="IPR046198">
    <property type="entry name" value="DUF6230"/>
</dbReference>
<gene>
    <name evidence="1" type="ORF">ACFO6V_12305</name>
</gene>
<dbReference type="Proteomes" id="UP001596011">
    <property type="component" value="Unassembled WGS sequence"/>
</dbReference>
<reference evidence="2" key="1">
    <citation type="journal article" date="2019" name="Int. J. Syst. Evol. Microbiol.">
        <title>The Global Catalogue of Microorganisms (GCM) 10K type strain sequencing project: providing services to taxonomists for standard genome sequencing and annotation.</title>
        <authorList>
            <consortium name="The Broad Institute Genomics Platform"/>
            <consortium name="The Broad Institute Genome Sequencing Center for Infectious Disease"/>
            <person name="Wu L."/>
            <person name="Ma J."/>
        </authorList>
    </citation>
    <scope>NUCLEOTIDE SEQUENCE [LARGE SCALE GENOMIC DNA]</scope>
    <source>
        <strain evidence="2">CCUG 42722</strain>
    </source>
</reference>
<dbReference type="Pfam" id="PF19741">
    <property type="entry name" value="DUF6230"/>
    <property type="match status" value="1"/>
</dbReference>
<keyword evidence="2" id="KW-1185">Reference proteome</keyword>
<organism evidence="1 2">
    <name type="scientific">Promicromonospora alba</name>
    <dbReference type="NCBI Taxonomy" id="1616110"/>
    <lineage>
        <taxon>Bacteria</taxon>
        <taxon>Bacillati</taxon>
        <taxon>Actinomycetota</taxon>
        <taxon>Actinomycetes</taxon>
        <taxon>Micrococcales</taxon>
        <taxon>Promicromonosporaceae</taxon>
        <taxon>Promicromonospora</taxon>
    </lineage>
</organism>
<dbReference type="RefSeq" id="WP_377135693.1">
    <property type="nucleotide sequence ID" value="NZ_JBHSFI010000004.1"/>
</dbReference>
<accession>A0ABV9HGF4</accession>
<sequence>MKLSKLTGSRKGRVALAVIPVAIAASFLLGGVAQGAVPVSFAISGSQFKIGADQLVGTGFSQYAGVATASDGTKHPAAIANIKDAKLYNLCQSVVQDTPLGKVGLLISAGTAKDKPALATDLQIGMNDLSGTAVFKNIRIGVDASTVNTTKKGDAGDFAMDSDSIDINGLQQVSWSTQAAVFQLTDLSLKITDGTECF</sequence>
<name>A0ABV9HGF4_9MICO</name>
<protein>
    <submittedName>
        <fullName evidence="1">DUF6230 family protein</fullName>
    </submittedName>
</protein>
<comment type="caution">
    <text evidence="1">The sequence shown here is derived from an EMBL/GenBank/DDBJ whole genome shotgun (WGS) entry which is preliminary data.</text>
</comment>
<proteinExistence type="predicted"/>
<dbReference type="EMBL" id="JBHSFI010000004">
    <property type="protein sequence ID" value="MFC4629019.1"/>
    <property type="molecule type" value="Genomic_DNA"/>
</dbReference>
<evidence type="ECO:0000313" key="2">
    <source>
        <dbReference type="Proteomes" id="UP001596011"/>
    </source>
</evidence>
<evidence type="ECO:0000313" key="1">
    <source>
        <dbReference type="EMBL" id="MFC4629019.1"/>
    </source>
</evidence>